<sequence>MDRCRSGRNDKLSGVAIEQFTMEHFKSSKAPEPAVLEVFPRLLSGFLDHFEFAIFIGAQQVETELPGSLFELHNCSTANLELARRAASCRSIGSGRGRDVIKTENAGLVTVIFMSQSRGKDLDSPSPHLSYQTIENRVKTARAERLSVRPGNIQFKNEYKNDYAVEHKGPSEILVLAKDQEQRFGTLSLFYRQKFCCHRRRVACVITESIIIEMIESTAPSCFITVAEGNSKQLPKFKWTCINIGNASKLLNVPLQLRTLKVLKPEQFLGTLVVNVYWEGNG</sequence>
<proteinExistence type="predicted"/>
<organism evidence="1 2">
    <name type="scientific">Lentinula aff. lateritia</name>
    <dbReference type="NCBI Taxonomy" id="2804960"/>
    <lineage>
        <taxon>Eukaryota</taxon>
        <taxon>Fungi</taxon>
        <taxon>Dikarya</taxon>
        <taxon>Basidiomycota</taxon>
        <taxon>Agaricomycotina</taxon>
        <taxon>Agaricomycetes</taxon>
        <taxon>Agaricomycetidae</taxon>
        <taxon>Agaricales</taxon>
        <taxon>Marasmiineae</taxon>
        <taxon>Omphalotaceae</taxon>
        <taxon>Lentinula</taxon>
    </lineage>
</organism>
<protein>
    <submittedName>
        <fullName evidence="1">Uncharacterized protein</fullName>
    </submittedName>
</protein>
<gene>
    <name evidence="1" type="ORF">F5876DRAFT_63397</name>
</gene>
<dbReference type="Proteomes" id="UP001163835">
    <property type="component" value="Unassembled WGS sequence"/>
</dbReference>
<dbReference type="EMBL" id="MU795001">
    <property type="protein sequence ID" value="KAJ3813167.1"/>
    <property type="molecule type" value="Genomic_DNA"/>
</dbReference>
<evidence type="ECO:0000313" key="1">
    <source>
        <dbReference type="EMBL" id="KAJ3813167.1"/>
    </source>
</evidence>
<name>A0ACC1U809_9AGAR</name>
<reference evidence="1" key="1">
    <citation type="submission" date="2022-09" db="EMBL/GenBank/DDBJ databases">
        <title>A Global Phylogenomic Analysis of the Shiitake Genus Lentinula.</title>
        <authorList>
            <consortium name="DOE Joint Genome Institute"/>
            <person name="Sierra-Patev S."/>
            <person name="Min B."/>
            <person name="Naranjo-Ortiz M."/>
            <person name="Looney B."/>
            <person name="Konkel Z."/>
            <person name="Slot J.C."/>
            <person name="Sakamoto Y."/>
            <person name="Steenwyk J.L."/>
            <person name="Rokas A."/>
            <person name="Carro J."/>
            <person name="Camarero S."/>
            <person name="Ferreira P."/>
            <person name="Molpeceres G."/>
            <person name="Ruiz-Duenas F.J."/>
            <person name="Serrano A."/>
            <person name="Henrissat B."/>
            <person name="Drula E."/>
            <person name="Hughes K.W."/>
            <person name="Mata J.L."/>
            <person name="Ishikawa N.K."/>
            <person name="Vargas-Isla R."/>
            <person name="Ushijima S."/>
            <person name="Smith C.A."/>
            <person name="Ahrendt S."/>
            <person name="Andreopoulos W."/>
            <person name="He G."/>
            <person name="Labutti K."/>
            <person name="Lipzen A."/>
            <person name="Ng V."/>
            <person name="Riley R."/>
            <person name="Sandor L."/>
            <person name="Barry K."/>
            <person name="Martinez A.T."/>
            <person name="Xiao Y."/>
            <person name="Gibbons J.G."/>
            <person name="Terashima K."/>
            <person name="Grigoriev I.V."/>
            <person name="Hibbett D.S."/>
        </authorList>
    </citation>
    <scope>NUCLEOTIDE SEQUENCE</scope>
    <source>
        <strain evidence="1">TMI1499</strain>
    </source>
</reference>
<keyword evidence="2" id="KW-1185">Reference proteome</keyword>
<evidence type="ECO:0000313" key="2">
    <source>
        <dbReference type="Proteomes" id="UP001163835"/>
    </source>
</evidence>
<comment type="caution">
    <text evidence="1">The sequence shown here is derived from an EMBL/GenBank/DDBJ whole genome shotgun (WGS) entry which is preliminary data.</text>
</comment>
<accession>A0ACC1U809</accession>